<sequence>MGEKWQYPRLTDTSTLGGSCTSDDGREPIGEFDATSTVNAQSVFSPHYFAGDEQLVDRNDRYILLTPDDATDEDIWEHAPNASRAVKLYNELEYRWPVAFDRIRELQRAERERKARNNVRLYEPLTIEAANASEANHHPWVEIKPGTRILDAPKAVIVAMHWLQAGGAERWGMETIQLAKEAGFLPIVLTDSDGHQPWITDPICDGALVIPLTQPLQYRVGDVPILRALFEQFDIRGIMIHHCQWMYDNAWWVKKYFPDVKIVDSLHIVEYMFQGGFPRESLAHDEWIDLHHVISPQLERWMEDIHHIPASKVVDAPLVGLTADSEHVSYAERRDPRVFNVAFVGRMSRQKRPDAFILVAKAMKQAAPGQYHFIMHGSGDMDSFTDGLIKRYGLDDVIERRPMSIPVSRTYADADVLLVSSVNEGITLTTIEAISAGIPVLSANVGSQETLVPSQGLLRRMTSSFIHDAKRALMHLNGNEMDRHKLWEVEKNRLETFSHKQTANSLFCQLLNEWNK</sequence>
<proteinExistence type="predicted"/>
<dbReference type="EMBL" id="SHSD01000043">
    <property type="protein sequence ID" value="TCF07887.1"/>
    <property type="molecule type" value="Genomic_DNA"/>
</dbReference>
<dbReference type="Pfam" id="PF13692">
    <property type="entry name" value="Glyco_trans_1_4"/>
    <property type="match status" value="1"/>
</dbReference>
<gene>
    <name evidence="1" type="ORF">MCC10009_1893</name>
    <name evidence="2" type="ORF">MCC10083_1830</name>
    <name evidence="3" type="ORF">MCC10100_1868</name>
</gene>
<dbReference type="AlphaFoldDB" id="A0A4R0UMF8"/>
<keyword evidence="3" id="KW-0808">Transferase</keyword>
<comment type="caution">
    <text evidence="3">The sequence shown here is derived from an EMBL/GenBank/DDBJ whole genome shotgun (WGS) entry which is preliminary data.</text>
</comment>
<dbReference type="Proteomes" id="UP000291226">
    <property type="component" value="Unassembled WGS sequence"/>
</dbReference>
<dbReference type="Proteomes" id="UP000291881">
    <property type="component" value="Unassembled WGS sequence"/>
</dbReference>
<accession>A0A4R0UMF8</accession>
<dbReference type="EMBL" id="SHST01000032">
    <property type="protein sequence ID" value="TCF37700.1"/>
    <property type="molecule type" value="Genomic_DNA"/>
</dbReference>
<dbReference type="EMBL" id="SHPS01000036">
    <property type="protein sequence ID" value="TCD84396.1"/>
    <property type="molecule type" value="Genomic_DNA"/>
</dbReference>
<dbReference type="PANTHER" id="PTHR12526:SF630">
    <property type="entry name" value="GLYCOSYLTRANSFERASE"/>
    <property type="match status" value="1"/>
</dbReference>
<evidence type="ECO:0000313" key="4">
    <source>
        <dbReference type="Proteomes" id="UP000291226"/>
    </source>
</evidence>
<organism evidence="3 6">
    <name type="scientific">Bifidobacterium longum subsp. longum</name>
    <dbReference type="NCBI Taxonomy" id="1679"/>
    <lineage>
        <taxon>Bacteria</taxon>
        <taxon>Bacillati</taxon>
        <taxon>Actinomycetota</taxon>
        <taxon>Actinomycetes</taxon>
        <taxon>Bifidobacteriales</taxon>
        <taxon>Bifidobacteriaceae</taxon>
        <taxon>Bifidobacterium</taxon>
    </lineage>
</organism>
<reference evidence="3" key="2">
    <citation type="submission" date="2019-02" db="EMBL/GenBank/DDBJ databases">
        <authorList>
            <person name="Odamaki T."/>
        </authorList>
    </citation>
    <scope>NUCLEOTIDE SEQUENCE</scope>
    <source>
        <strain evidence="1">MCC10009</strain>
        <strain evidence="2">MCC10083</strain>
        <strain evidence="3">MCC10100</strain>
    </source>
</reference>
<dbReference type="PANTHER" id="PTHR12526">
    <property type="entry name" value="GLYCOSYLTRANSFERASE"/>
    <property type="match status" value="1"/>
</dbReference>
<dbReference type="Proteomes" id="UP000294241">
    <property type="component" value="Unassembled WGS sequence"/>
</dbReference>
<dbReference type="GO" id="GO:0016740">
    <property type="term" value="F:transferase activity"/>
    <property type="evidence" value="ECO:0007669"/>
    <property type="project" value="UniProtKB-KW"/>
</dbReference>
<evidence type="ECO:0000313" key="6">
    <source>
        <dbReference type="Proteomes" id="UP000294241"/>
    </source>
</evidence>
<evidence type="ECO:0000313" key="1">
    <source>
        <dbReference type="EMBL" id="TCD84396.1"/>
    </source>
</evidence>
<dbReference type="Gene3D" id="3.40.50.2000">
    <property type="entry name" value="Glycogen Phosphorylase B"/>
    <property type="match status" value="2"/>
</dbReference>
<protein>
    <submittedName>
        <fullName evidence="3">Glycosyltransferase</fullName>
    </submittedName>
</protein>
<dbReference type="SUPFAM" id="SSF53756">
    <property type="entry name" value="UDP-Glycosyltransferase/glycogen phosphorylase"/>
    <property type="match status" value="1"/>
</dbReference>
<dbReference type="RefSeq" id="WP_080714456.1">
    <property type="nucleotide sequence ID" value="NZ_CP029796.1"/>
</dbReference>
<reference evidence="4 5" key="1">
    <citation type="journal article" date="2018" name="Sci. Rep.">
        <title>Genomic diversity and distribution of Bifidobacterium longum subsp. longum across the human lifespan.</title>
        <authorList>
            <person name="Odamaki T."/>
            <person name="Bottacini F."/>
            <person name="Kato K."/>
            <person name="Mitsuyama E."/>
            <person name="Yoshida K."/>
            <person name="Horigome A."/>
            <person name="Xiao J.Z."/>
            <person name="van Sinderen D."/>
        </authorList>
    </citation>
    <scope>NUCLEOTIDE SEQUENCE [LARGE SCALE GENOMIC DNA]</scope>
    <source>
        <strain evidence="1 5">MCC10009</strain>
        <strain evidence="2 4">MCC10083</strain>
        <strain evidence="3 6">MCC10100</strain>
    </source>
</reference>
<evidence type="ECO:0000313" key="5">
    <source>
        <dbReference type="Proteomes" id="UP000291881"/>
    </source>
</evidence>
<name>A0A4R0UMF8_BIFLL</name>
<evidence type="ECO:0000313" key="3">
    <source>
        <dbReference type="EMBL" id="TCF37700.1"/>
    </source>
</evidence>
<evidence type="ECO:0000313" key="2">
    <source>
        <dbReference type="EMBL" id="TCF07887.1"/>
    </source>
</evidence>